<reference evidence="2 3" key="1">
    <citation type="submission" date="2024-08" db="EMBL/GenBank/DDBJ databases">
        <authorList>
            <person name="Cucini C."/>
            <person name="Frati F."/>
        </authorList>
    </citation>
    <scope>NUCLEOTIDE SEQUENCE [LARGE SCALE GENOMIC DNA]</scope>
</reference>
<protein>
    <submittedName>
        <fullName evidence="2">Uncharacterized protein</fullName>
    </submittedName>
</protein>
<name>A0ABP1RD50_9HEXA</name>
<organism evidence="2 3">
    <name type="scientific">Orchesella dallaii</name>
    <dbReference type="NCBI Taxonomy" id="48710"/>
    <lineage>
        <taxon>Eukaryota</taxon>
        <taxon>Metazoa</taxon>
        <taxon>Ecdysozoa</taxon>
        <taxon>Arthropoda</taxon>
        <taxon>Hexapoda</taxon>
        <taxon>Collembola</taxon>
        <taxon>Entomobryomorpha</taxon>
        <taxon>Entomobryoidea</taxon>
        <taxon>Orchesellidae</taxon>
        <taxon>Orchesellinae</taxon>
        <taxon>Orchesella</taxon>
    </lineage>
</organism>
<evidence type="ECO:0000313" key="2">
    <source>
        <dbReference type="EMBL" id="CAL8126424.1"/>
    </source>
</evidence>
<feature type="signal peptide" evidence="1">
    <location>
        <begin position="1"/>
        <end position="17"/>
    </location>
</feature>
<gene>
    <name evidence="2" type="ORF">ODALV1_LOCUS21392</name>
</gene>
<dbReference type="EMBL" id="CAXLJM020000072">
    <property type="protein sequence ID" value="CAL8126424.1"/>
    <property type="molecule type" value="Genomic_DNA"/>
</dbReference>
<comment type="caution">
    <text evidence="2">The sequence shown here is derived from an EMBL/GenBank/DDBJ whole genome shotgun (WGS) entry which is preliminary data.</text>
</comment>
<dbReference type="Proteomes" id="UP001642540">
    <property type="component" value="Unassembled WGS sequence"/>
</dbReference>
<sequence>MADLKTFVLLLFLGVHASSWSTIDQSCSHYENLPDTCNPGSFLVCSRTHVCRCPIGMTWIHSYQRCVFKIDSECGLAYHGGNLPGCPPWAFCSRTRVCMCQQGYKPNRDKTGCTNGAFKFNVPIVWLLITLVASRATKLILV</sequence>
<evidence type="ECO:0000256" key="1">
    <source>
        <dbReference type="SAM" id="SignalP"/>
    </source>
</evidence>
<accession>A0ABP1RD50</accession>
<proteinExistence type="predicted"/>
<keyword evidence="1" id="KW-0732">Signal</keyword>
<keyword evidence="3" id="KW-1185">Reference proteome</keyword>
<evidence type="ECO:0000313" key="3">
    <source>
        <dbReference type="Proteomes" id="UP001642540"/>
    </source>
</evidence>
<feature type="chain" id="PRO_5045116326" evidence="1">
    <location>
        <begin position="18"/>
        <end position="142"/>
    </location>
</feature>